<gene>
    <name evidence="3" type="ORF">EZL74_08570</name>
</gene>
<evidence type="ECO:0000313" key="4">
    <source>
        <dbReference type="Proteomes" id="UP000293300"/>
    </source>
</evidence>
<dbReference type="GO" id="GO:0006508">
    <property type="term" value="P:proteolysis"/>
    <property type="evidence" value="ECO:0007669"/>
    <property type="project" value="InterPro"/>
</dbReference>
<dbReference type="RefSeq" id="WP_131476198.1">
    <property type="nucleotide sequence ID" value="NZ_SJPE01000009.1"/>
</dbReference>
<sequence length="844" mass="95454">MKSFIIILLMACPLFGQVIKGPVTEAEYKLWGTMDSNQLSDYGNWMSYSVRYESGKDTLFVRHTKSLKSYAFAGGADGRFAKEDFFVCRGTDGGISWQNLKSGRQQTYTEISNYTIALEGSMLLLLKNGNGGGGDLLGIGADGKVVLTIPKVTLFSLSPDSNALACDSDGKLRVIDLKVLKTVVLVDEVARDYRQIAWQSNGSSFAYLTDGTVGYFSLSEKKEYKFDRNRFPNFPKEALVCGASVAELAVSDDGKRIFFGIKEKEPTVEPTGVQVWNTADKILYPARAALKDWTVRPKLGVWFPELQQFRMVTDAQFPYQQLLPGQEWALLCNPIFNEPQFNRDASIDYYLQNSTTGQSKLILQKFSDDQNKIGISGAGRFIAYFKDKQWWLYDVKSDTRRNLTSHTGQSFTEEKYDRSGEEKVSGIAGWTQDDKEVLVYDTYDIWLLRTDGSPAVRLTRGREEKTVYRLVPRNAYTSLRSSDSGVLHLNDGLLLEAVSDTKSGYFTWTAGKGLQKLVYESNRIGGIKRSLNGVIVYTKEHYHLSPQLVVQYNINKKKVLYQSNPQQKNYQWGFSKLITYENSKGKVLHGALFYPAGFDADKSYPMVVYIYERLSDFYNQYVNPSLLNGEGFNISNLTAQGYFVLLPDIAYEEGKTGQSALDCVTAAVDEVLANESVDPKRLGLFGHSFGGYETNFIITQTNKFVTAISGSGMADFISSYLAVGNKRPNGWRYEFNQSRMGVSLFDGFQKYLDNSPITFAKQIQTPVLLWSGDADGQVDYYQSIEFHLALRRLQKPNVLLLYEGEDHVLMKREHQVDLTHRTQEWFDYYLKGGVKPDWLMPDRL</sequence>
<evidence type="ECO:0000256" key="1">
    <source>
        <dbReference type="ARBA" id="ARBA00022801"/>
    </source>
</evidence>
<reference evidence="3 4" key="1">
    <citation type="submission" date="2019-02" db="EMBL/GenBank/DDBJ databases">
        <title>Flavobacterium sp. RD-2-33 isolated from forest soil.</title>
        <authorList>
            <person name="Chaudhary D.K."/>
        </authorList>
    </citation>
    <scope>NUCLEOTIDE SEQUENCE [LARGE SCALE GENOMIC DNA]</scope>
    <source>
        <strain evidence="3 4">RD-2-33</strain>
    </source>
</reference>
<evidence type="ECO:0000313" key="3">
    <source>
        <dbReference type="EMBL" id="TBX68354.1"/>
    </source>
</evidence>
<dbReference type="OrthoDB" id="9812921at2"/>
<dbReference type="Pfam" id="PF00326">
    <property type="entry name" value="Peptidase_S9"/>
    <property type="match status" value="1"/>
</dbReference>
<dbReference type="Gene3D" id="2.130.10.10">
    <property type="entry name" value="YVTN repeat-like/Quinoprotein amine dehydrogenase"/>
    <property type="match status" value="1"/>
</dbReference>
<dbReference type="Gene3D" id="3.40.50.1820">
    <property type="entry name" value="alpha/beta hydrolase"/>
    <property type="match status" value="1"/>
</dbReference>
<dbReference type="InterPro" id="IPR015943">
    <property type="entry name" value="WD40/YVTN_repeat-like_dom_sf"/>
</dbReference>
<dbReference type="SUPFAM" id="SSF82171">
    <property type="entry name" value="DPP6 N-terminal domain-like"/>
    <property type="match status" value="1"/>
</dbReference>
<proteinExistence type="predicted"/>
<keyword evidence="4" id="KW-1185">Reference proteome</keyword>
<dbReference type="Gene3D" id="2.120.10.30">
    <property type="entry name" value="TolB, C-terminal domain"/>
    <property type="match status" value="1"/>
</dbReference>
<name>A0A4Q9YXD6_9FLAO</name>
<dbReference type="InterPro" id="IPR001375">
    <property type="entry name" value="Peptidase_S9_cat"/>
</dbReference>
<dbReference type="PANTHER" id="PTHR42776">
    <property type="entry name" value="SERINE PEPTIDASE S9 FAMILY MEMBER"/>
    <property type="match status" value="1"/>
</dbReference>
<feature type="domain" description="Peptidase S9 prolyl oligopeptidase catalytic" evidence="2">
    <location>
        <begin position="654"/>
        <end position="832"/>
    </location>
</feature>
<dbReference type="InterPro" id="IPR011042">
    <property type="entry name" value="6-blade_b-propeller_TolB-like"/>
</dbReference>
<dbReference type="GO" id="GO:0004252">
    <property type="term" value="F:serine-type endopeptidase activity"/>
    <property type="evidence" value="ECO:0007669"/>
    <property type="project" value="TreeGrafter"/>
</dbReference>
<accession>A0A4Q9YXD6</accession>
<comment type="caution">
    <text evidence="3">The sequence shown here is derived from an EMBL/GenBank/DDBJ whole genome shotgun (WGS) entry which is preliminary data.</text>
</comment>
<keyword evidence="1" id="KW-0378">Hydrolase</keyword>
<organism evidence="3 4">
    <name type="scientific">Flavobacterium silvisoli</name>
    <dbReference type="NCBI Taxonomy" id="2529433"/>
    <lineage>
        <taxon>Bacteria</taxon>
        <taxon>Pseudomonadati</taxon>
        <taxon>Bacteroidota</taxon>
        <taxon>Flavobacteriia</taxon>
        <taxon>Flavobacteriales</taxon>
        <taxon>Flavobacteriaceae</taxon>
        <taxon>Flavobacterium</taxon>
    </lineage>
</organism>
<dbReference type="SUPFAM" id="SSF53474">
    <property type="entry name" value="alpha/beta-Hydrolases"/>
    <property type="match status" value="1"/>
</dbReference>
<dbReference type="AlphaFoldDB" id="A0A4Q9YXD6"/>
<dbReference type="PANTHER" id="PTHR42776:SF27">
    <property type="entry name" value="DIPEPTIDYL PEPTIDASE FAMILY MEMBER 6"/>
    <property type="match status" value="1"/>
</dbReference>
<protein>
    <submittedName>
        <fullName evidence="3">S9 family peptidase</fullName>
    </submittedName>
</protein>
<dbReference type="Proteomes" id="UP000293300">
    <property type="component" value="Unassembled WGS sequence"/>
</dbReference>
<evidence type="ECO:0000259" key="2">
    <source>
        <dbReference type="Pfam" id="PF00326"/>
    </source>
</evidence>
<dbReference type="EMBL" id="SJPE01000009">
    <property type="protein sequence ID" value="TBX68354.1"/>
    <property type="molecule type" value="Genomic_DNA"/>
</dbReference>
<dbReference type="InterPro" id="IPR029058">
    <property type="entry name" value="AB_hydrolase_fold"/>
</dbReference>